<evidence type="ECO:0000313" key="2">
    <source>
        <dbReference type="EMBL" id="KAJ8412345.1"/>
    </source>
</evidence>
<name>A0AAD7T183_9TELE</name>
<dbReference type="AlphaFoldDB" id="A0AAD7T183"/>
<feature type="compositionally biased region" description="Polar residues" evidence="1">
    <location>
        <begin position="94"/>
        <end position="110"/>
    </location>
</feature>
<dbReference type="Proteomes" id="UP001221898">
    <property type="component" value="Unassembled WGS sequence"/>
</dbReference>
<protein>
    <submittedName>
        <fullName evidence="2">Uncharacterized protein</fullName>
    </submittedName>
</protein>
<proteinExistence type="predicted"/>
<evidence type="ECO:0000313" key="3">
    <source>
        <dbReference type="Proteomes" id="UP001221898"/>
    </source>
</evidence>
<sequence length="131" mass="14413">MTTTRNIIPGLQNFKKPSESHVFHNRQRLIVKSNVLGCKSKEHGAVLNELMQNTHFFVTAVEEADVVEICGALKVQTSLQRSSINEPTARIYRTSQYPGAGNKPQSQSGAVGNLHSRLNVPPQHSGALRLV</sequence>
<comment type="caution">
    <text evidence="2">The sequence shown here is derived from an EMBL/GenBank/DDBJ whole genome shotgun (WGS) entry which is preliminary data.</text>
</comment>
<keyword evidence="3" id="KW-1185">Reference proteome</keyword>
<accession>A0AAD7T183</accession>
<reference evidence="2" key="1">
    <citation type="journal article" date="2023" name="Science">
        <title>Genome structures resolve the early diversification of teleost fishes.</title>
        <authorList>
            <person name="Parey E."/>
            <person name="Louis A."/>
            <person name="Montfort J."/>
            <person name="Bouchez O."/>
            <person name="Roques C."/>
            <person name="Iampietro C."/>
            <person name="Lluch J."/>
            <person name="Castinel A."/>
            <person name="Donnadieu C."/>
            <person name="Desvignes T."/>
            <person name="Floi Bucao C."/>
            <person name="Jouanno E."/>
            <person name="Wen M."/>
            <person name="Mejri S."/>
            <person name="Dirks R."/>
            <person name="Jansen H."/>
            <person name="Henkel C."/>
            <person name="Chen W.J."/>
            <person name="Zahm M."/>
            <person name="Cabau C."/>
            <person name="Klopp C."/>
            <person name="Thompson A.W."/>
            <person name="Robinson-Rechavi M."/>
            <person name="Braasch I."/>
            <person name="Lecointre G."/>
            <person name="Bobe J."/>
            <person name="Postlethwait J.H."/>
            <person name="Berthelot C."/>
            <person name="Roest Crollius H."/>
            <person name="Guiguen Y."/>
        </authorList>
    </citation>
    <scope>NUCLEOTIDE SEQUENCE</scope>
    <source>
        <strain evidence="2">NC1722</strain>
    </source>
</reference>
<gene>
    <name evidence="2" type="ORF">AAFF_G00146120</name>
</gene>
<evidence type="ECO:0000256" key="1">
    <source>
        <dbReference type="SAM" id="MobiDB-lite"/>
    </source>
</evidence>
<feature type="region of interest" description="Disordered" evidence="1">
    <location>
        <begin position="94"/>
        <end position="131"/>
    </location>
</feature>
<dbReference type="EMBL" id="JAINUG010000020">
    <property type="protein sequence ID" value="KAJ8412345.1"/>
    <property type="molecule type" value="Genomic_DNA"/>
</dbReference>
<organism evidence="2 3">
    <name type="scientific">Aldrovandia affinis</name>
    <dbReference type="NCBI Taxonomy" id="143900"/>
    <lineage>
        <taxon>Eukaryota</taxon>
        <taxon>Metazoa</taxon>
        <taxon>Chordata</taxon>
        <taxon>Craniata</taxon>
        <taxon>Vertebrata</taxon>
        <taxon>Euteleostomi</taxon>
        <taxon>Actinopterygii</taxon>
        <taxon>Neopterygii</taxon>
        <taxon>Teleostei</taxon>
        <taxon>Notacanthiformes</taxon>
        <taxon>Halosauridae</taxon>
        <taxon>Aldrovandia</taxon>
    </lineage>
</organism>